<dbReference type="EMBL" id="SOAZ01000011">
    <property type="protein sequence ID" value="TDT58401.1"/>
    <property type="molecule type" value="Genomic_DNA"/>
</dbReference>
<sequence>MTGVVIKMEEDITTILTDDNRLLEVNSLFLPVKLGTGDRVEIDGNKIVLRP</sequence>
<evidence type="ECO:0000313" key="2">
    <source>
        <dbReference type="Proteomes" id="UP000295325"/>
    </source>
</evidence>
<proteinExistence type="predicted"/>
<dbReference type="AlphaFoldDB" id="A0A4R7KNY4"/>
<name>A0A4R7KNY4_9CLOT</name>
<reference evidence="1 2" key="1">
    <citation type="submission" date="2019-03" db="EMBL/GenBank/DDBJ databases">
        <title>Genomic Encyclopedia of Type Strains, Phase IV (KMG-IV): sequencing the most valuable type-strain genomes for metagenomic binning, comparative biology and taxonomic classification.</title>
        <authorList>
            <person name="Goeker M."/>
        </authorList>
    </citation>
    <scope>NUCLEOTIDE SEQUENCE [LARGE SCALE GENOMIC DNA]</scope>
    <source>
        <strain evidence="1 2">DSM 24455</strain>
    </source>
</reference>
<accession>A0A4R7KNY4</accession>
<evidence type="ECO:0000313" key="1">
    <source>
        <dbReference type="EMBL" id="TDT58401.1"/>
    </source>
</evidence>
<protein>
    <submittedName>
        <fullName evidence="1">Uncharacterized protein</fullName>
    </submittedName>
</protein>
<organism evidence="1 2">
    <name type="scientific">Fonticella tunisiensis</name>
    <dbReference type="NCBI Taxonomy" id="1096341"/>
    <lineage>
        <taxon>Bacteria</taxon>
        <taxon>Bacillati</taxon>
        <taxon>Bacillota</taxon>
        <taxon>Clostridia</taxon>
        <taxon>Eubacteriales</taxon>
        <taxon>Clostridiaceae</taxon>
        <taxon>Fonticella</taxon>
    </lineage>
</organism>
<dbReference type="RefSeq" id="WP_166636395.1">
    <property type="nucleotide sequence ID" value="NZ_SOAZ01000011.1"/>
</dbReference>
<comment type="caution">
    <text evidence="1">The sequence shown here is derived from an EMBL/GenBank/DDBJ whole genome shotgun (WGS) entry which is preliminary data.</text>
</comment>
<gene>
    <name evidence="1" type="ORF">EDD71_11136</name>
</gene>
<dbReference type="Proteomes" id="UP000295325">
    <property type="component" value="Unassembled WGS sequence"/>
</dbReference>
<keyword evidence="2" id="KW-1185">Reference proteome</keyword>